<organism evidence="1 2">
    <name type="scientific">Puccinia sorghi</name>
    <dbReference type="NCBI Taxonomy" id="27349"/>
    <lineage>
        <taxon>Eukaryota</taxon>
        <taxon>Fungi</taxon>
        <taxon>Dikarya</taxon>
        <taxon>Basidiomycota</taxon>
        <taxon>Pucciniomycotina</taxon>
        <taxon>Pucciniomycetes</taxon>
        <taxon>Pucciniales</taxon>
        <taxon>Pucciniaceae</taxon>
        <taxon>Puccinia</taxon>
    </lineage>
</organism>
<keyword evidence="2" id="KW-1185">Reference proteome</keyword>
<proteinExistence type="predicted"/>
<dbReference type="VEuPathDB" id="FungiDB:VP01_693g1"/>
<dbReference type="Proteomes" id="UP000037035">
    <property type="component" value="Unassembled WGS sequence"/>
</dbReference>
<sequence>MLKRWGETGSELITRGCLAATVAGTSRHKLSGLLHHAQREMLTYNTDWVKKIPLIYFLVSCACDNKKKEKKKLNRNIEFSLCMSSFKWVVGCCVERVIRKNKYLSQPVQNPEIFFKIQSLWRPLSPLVITTNYSRSTTTLSTHQALATFMHSTLLKECLFPPLFVHMRFFLPQCLDVSPAHHCACHKDCDASCVASTTSTTHFCSISSPQTLSSHFSIQRSRSLFPCYTSHLHCQPQFILTHYSSLIPLHKSLFIMNTLKQAYPYPKQNLSHTSTSNNSRIFYHFIKASNARSVTFFSVWINPIEYRQVRYPHSSPLYTQQTITCHALEWIMKVGCVVFFFFWQVIGWWCHSLRYSPEDPQKSALYFISSLLRNPRTLVQKWYVHFMLPRLTYWDTSQLLLLWYVHKIIKYVLKKYQGYFKSYFSRERQSFCWISIVVKSQYNMRKFQKFHIKPMNNFGTRRHHYGIFDVRMWPLVVLIWFLGYSRQHKLVYTVNILLKVTRINRLKEVNLLSCLITSLPLINQQRVPVRKKSPHLKRRERENWMISEETIWNVDIKRKIKKSDVSLNALLNSGVS</sequence>
<evidence type="ECO:0000313" key="1">
    <source>
        <dbReference type="EMBL" id="KNZ46805.1"/>
    </source>
</evidence>
<name>A0A0L6UG89_9BASI</name>
<accession>A0A0L6UG89</accession>
<gene>
    <name evidence="1" type="ORF">VP01_693g1</name>
</gene>
<dbReference type="AlphaFoldDB" id="A0A0L6UG89"/>
<reference evidence="1 2" key="1">
    <citation type="submission" date="2015-08" db="EMBL/GenBank/DDBJ databases">
        <title>Next Generation Sequencing and Analysis of the Genome of Puccinia sorghi L Schw, the Causal Agent of Maize Common Rust.</title>
        <authorList>
            <person name="Rochi L."/>
            <person name="Burguener G."/>
            <person name="Darino M."/>
            <person name="Turjanski A."/>
            <person name="Kreff E."/>
            <person name="Dieguez M.J."/>
            <person name="Sacco F."/>
        </authorList>
    </citation>
    <scope>NUCLEOTIDE SEQUENCE [LARGE SCALE GENOMIC DNA]</scope>
    <source>
        <strain evidence="1 2">RO10H11247</strain>
    </source>
</reference>
<dbReference type="EMBL" id="LAVV01012316">
    <property type="protein sequence ID" value="KNZ46805.1"/>
    <property type="molecule type" value="Genomic_DNA"/>
</dbReference>
<evidence type="ECO:0000313" key="2">
    <source>
        <dbReference type="Proteomes" id="UP000037035"/>
    </source>
</evidence>
<comment type="caution">
    <text evidence="1">The sequence shown here is derived from an EMBL/GenBank/DDBJ whole genome shotgun (WGS) entry which is preliminary data.</text>
</comment>
<protein>
    <submittedName>
        <fullName evidence="1">Uncharacterized protein</fullName>
    </submittedName>
</protein>